<dbReference type="SUPFAM" id="SSF75304">
    <property type="entry name" value="Amidase signature (AS) enzymes"/>
    <property type="match status" value="1"/>
</dbReference>
<reference evidence="3 4" key="1">
    <citation type="submission" date="2015-10" db="EMBL/GenBank/DDBJ databases">
        <title>Metagenome-Assembled Genomes uncover a global brackish microbiome.</title>
        <authorList>
            <person name="Hugerth L.W."/>
            <person name="Larsson J."/>
            <person name="Alneberg J."/>
            <person name="Lindh M.V."/>
            <person name="Legrand C."/>
            <person name="Pinhassi J."/>
            <person name="Andersson A.F."/>
        </authorList>
    </citation>
    <scope>NUCLEOTIDE SEQUENCE [LARGE SCALE GENOMIC DNA]</scope>
    <source>
        <strain evidence="3">BACL4 MAG-120920-bin41</strain>
    </source>
</reference>
<accession>A0A0R2TE74</accession>
<name>A0A0R2TE74_9GAMM</name>
<comment type="similarity">
    <text evidence="1">Belongs to the amidase family.</text>
</comment>
<dbReference type="Gene3D" id="3.90.1300.10">
    <property type="entry name" value="Amidase signature (AS) domain"/>
    <property type="match status" value="1"/>
</dbReference>
<dbReference type="InterPro" id="IPR020556">
    <property type="entry name" value="Amidase_CS"/>
</dbReference>
<organism evidence="3 4">
    <name type="scientific">OM182 bacterium BACL3 MAG-120920-bin41</name>
    <dbReference type="NCBI Taxonomy" id="1655580"/>
    <lineage>
        <taxon>Bacteria</taxon>
        <taxon>Pseudomonadati</taxon>
        <taxon>Pseudomonadota</taxon>
        <taxon>Gammaproteobacteria</taxon>
        <taxon>OMG group</taxon>
        <taxon>OM182 clade</taxon>
    </lineage>
</organism>
<evidence type="ECO:0000256" key="1">
    <source>
        <dbReference type="ARBA" id="ARBA00009199"/>
    </source>
</evidence>
<proteinExistence type="inferred from homology"/>
<dbReference type="InterPro" id="IPR023631">
    <property type="entry name" value="Amidase_dom"/>
</dbReference>
<dbReference type="AlphaFoldDB" id="A0A0R2TE74"/>
<protein>
    <recommendedName>
        <fullName evidence="2">Amidase domain-containing protein</fullName>
    </recommendedName>
</protein>
<evidence type="ECO:0000259" key="2">
    <source>
        <dbReference type="Pfam" id="PF01425"/>
    </source>
</evidence>
<sequence>TEPVLSGACRNPWQLTHSTGGSSGGAAAAVAAGIVPAAHASDGGGSIRIPAANCGLFGLKPSRGLTTIEGTLAECWSGLSVGHVVSQTVRDSAAFLDLITLTAHDLFANPLLAQQTVGANPSFSDALKQAPPAKLRIALVTTHPTGELIDTEVLAGVRAAGKLLESLGHSVEEQPHPADHSRAASAMSKIIGTHVLQSIQPRLDSLGLSLNEAPVELSTKVMAKGGAKVTASDYVKARDSLRRLELAMHAFHQTVDIIVSPVLSKPPAPLGWLNMNSNDLKDYASKFSQYSGFTAFYNGTGAPSMSVPLHSTSAGLPIGIQMSADWGQDALLLKLAAQLEGAAPWPRRAPL</sequence>
<dbReference type="InterPro" id="IPR036928">
    <property type="entry name" value="AS_sf"/>
</dbReference>
<gene>
    <name evidence="3" type="ORF">ABR72_05090</name>
</gene>
<dbReference type="PANTHER" id="PTHR11895:SF7">
    <property type="entry name" value="GLUTAMYL-TRNA(GLN) AMIDOTRANSFERASE SUBUNIT A, MITOCHONDRIAL"/>
    <property type="match status" value="1"/>
</dbReference>
<feature type="domain" description="Amidase" evidence="2">
    <location>
        <begin position="1"/>
        <end position="333"/>
    </location>
</feature>
<dbReference type="InterPro" id="IPR000120">
    <property type="entry name" value="Amidase"/>
</dbReference>
<comment type="caution">
    <text evidence="3">The sequence shown here is derived from an EMBL/GenBank/DDBJ whole genome shotgun (WGS) entry which is preliminary data.</text>
</comment>
<dbReference type="PANTHER" id="PTHR11895">
    <property type="entry name" value="TRANSAMIDASE"/>
    <property type="match status" value="1"/>
</dbReference>
<dbReference type="GO" id="GO:0003824">
    <property type="term" value="F:catalytic activity"/>
    <property type="evidence" value="ECO:0007669"/>
    <property type="project" value="InterPro"/>
</dbReference>
<dbReference type="EMBL" id="LIBE01000029">
    <property type="protein sequence ID" value="KRO85493.1"/>
    <property type="molecule type" value="Genomic_DNA"/>
</dbReference>
<dbReference type="Pfam" id="PF01425">
    <property type="entry name" value="Amidase"/>
    <property type="match status" value="1"/>
</dbReference>
<dbReference type="Proteomes" id="UP000051547">
    <property type="component" value="Unassembled WGS sequence"/>
</dbReference>
<evidence type="ECO:0000313" key="4">
    <source>
        <dbReference type="Proteomes" id="UP000051547"/>
    </source>
</evidence>
<feature type="non-terminal residue" evidence="3">
    <location>
        <position position="1"/>
    </location>
</feature>
<dbReference type="PROSITE" id="PS00571">
    <property type="entry name" value="AMIDASES"/>
    <property type="match status" value="1"/>
</dbReference>
<evidence type="ECO:0000313" key="3">
    <source>
        <dbReference type="EMBL" id="KRO85493.1"/>
    </source>
</evidence>